<keyword evidence="2" id="KW-0813">Transport</keyword>
<keyword evidence="5" id="KW-0732">Signal</keyword>
<evidence type="ECO:0000256" key="5">
    <source>
        <dbReference type="ARBA" id="ARBA00022729"/>
    </source>
</evidence>
<keyword evidence="9" id="KW-1185">Reference proteome</keyword>
<evidence type="ECO:0000256" key="2">
    <source>
        <dbReference type="ARBA" id="ARBA00022448"/>
    </source>
</evidence>
<dbReference type="PANTHER" id="PTHR30069:SF29">
    <property type="entry name" value="HEMOGLOBIN AND HEMOGLOBIN-HAPTOGLOBIN-BINDING PROTEIN 1-RELATED"/>
    <property type="match status" value="1"/>
</dbReference>
<evidence type="ECO:0000256" key="3">
    <source>
        <dbReference type="ARBA" id="ARBA00022452"/>
    </source>
</evidence>
<dbReference type="Gene3D" id="2.40.170.20">
    <property type="entry name" value="TonB-dependent receptor, beta-barrel domain"/>
    <property type="match status" value="1"/>
</dbReference>
<keyword evidence="8" id="KW-0675">Receptor</keyword>
<keyword evidence="4" id="KW-0812">Transmembrane</keyword>
<evidence type="ECO:0000313" key="8">
    <source>
        <dbReference type="EMBL" id="TYB72758.1"/>
    </source>
</evidence>
<dbReference type="GO" id="GO:0015344">
    <property type="term" value="F:siderophore uptake transmembrane transporter activity"/>
    <property type="evidence" value="ECO:0007669"/>
    <property type="project" value="TreeGrafter"/>
</dbReference>
<dbReference type="Proteomes" id="UP000324358">
    <property type="component" value="Unassembled WGS sequence"/>
</dbReference>
<name>A0A5D0QWB2_9FLAO</name>
<dbReference type="SUPFAM" id="SSF56935">
    <property type="entry name" value="Porins"/>
    <property type="match status" value="1"/>
</dbReference>
<keyword evidence="7" id="KW-0998">Cell outer membrane</keyword>
<organism evidence="8 9">
    <name type="scientific">Bizionia algoritergicola</name>
    <dbReference type="NCBI Taxonomy" id="291187"/>
    <lineage>
        <taxon>Bacteria</taxon>
        <taxon>Pseudomonadati</taxon>
        <taxon>Bacteroidota</taxon>
        <taxon>Flavobacteriia</taxon>
        <taxon>Flavobacteriales</taxon>
        <taxon>Flavobacteriaceae</taxon>
        <taxon>Bizionia</taxon>
    </lineage>
</organism>
<evidence type="ECO:0000313" key="9">
    <source>
        <dbReference type="Proteomes" id="UP000324358"/>
    </source>
</evidence>
<evidence type="ECO:0000256" key="6">
    <source>
        <dbReference type="ARBA" id="ARBA00023136"/>
    </source>
</evidence>
<evidence type="ECO:0000256" key="4">
    <source>
        <dbReference type="ARBA" id="ARBA00022692"/>
    </source>
</evidence>
<dbReference type="InterPro" id="IPR036942">
    <property type="entry name" value="Beta-barrel_TonB_sf"/>
</dbReference>
<dbReference type="GO" id="GO:0044718">
    <property type="term" value="P:siderophore transmembrane transport"/>
    <property type="evidence" value="ECO:0007669"/>
    <property type="project" value="TreeGrafter"/>
</dbReference>
<evidence type="ECO:0000256" key="7">
    <source>
        <dbReference type="ARBA" id="ARBA00023237"/>
    </source>
</evidence>
<dbReference type="PANTHER" id="PTHR30069">
    <property type="entry name" value="TONB-DEPENDENT OUTER MEMBRANE RECEPTOR"/>
    <property type="match status" value="1"/>
</dbReference>
<keyword evidence="6" id="KW-0472">Membrane</keyword>
<proteinExistence type="predicted"/>
<dbReference type="AlphaFoldDB" id="A0A5D0QWB2"/>
<evidence type="ECO:0000256" key="1">
    <source>
        <dbReference type="ARBA" id="ARBA00004571"/>
    </source>
</evidence>
<reference evidence="8 9" key="1">
    <citation type="submission" date="2019-08" db="EMBL/GenBank/DDBJ databases">
        <title>Genomes of Antarctic Bizionia species.</title>
        <authorList>
            <person name="Bowman J.P."/>
        </authorList>
    </citation>
    <scope>NUCLEOTIDE SEQUENCE [LARGE SCALE GENOMIC DNA]</scope>
    <source>
        <strain evidence="8 9">APA-1</strain>
    </source>
</reference>
<dbReference type="OrthoDB" id="1264254at2"/>
<accession>A0A5D0QWB2</accession>
<gene>
    <name evidence="8" type="ORF">ES675_09425</name>
</gene>
<dbReference type="InterPro" id="IPR039426">
    <property type="entry name" value="TonB-dep_rcpt-like"/>
</dbReference>
<keyword evidence="3" id="KW-1134">Transmembrane beta strand</keyword>
<dbReference type="EMBL" id="VSKL01000003">
    <property type="protein sequence ID" value="TYB72758.1"/>
    <property type="molecule type" value="Genomic_DNA"/>
</dbReference>
<sequence>MDIIIMTKQQQFQQSKNKSMRKHIHIISTSLFLVTSVFSWAQERDKDTLDTNVINVVKPYTPSISDAFKVKETPSLDDDVTATKKDIDYNIFSIPVASTFTPAKGKAAVLDKQKAPKLYDNYASLGFGSYTSILGEVYLNHAISRTENVGGYFSHHSSQGGINDVLLDDNFYDTKLQATYGQNNRDMSWNVNLGGLHQIYNWYGMDQPRFTEADAQGIDAGHTFYGVHVGGDVAFEDAYIDKGTVLFRHFGDDNGSGENHFNAKVSSDIAISDFEINAELTIDYLGGSFDRNYITNDELKYGNFNVGLSPTYQLIQDDLTLDLGVTLVYLNDTEAGENKFYVYPNISASYRVVDELVIAYGGIKGGLIQNTYYSFAQDNPFVSPTLGIIPTDQQYHAFVGLKGKISNSMGYNIKGAYKAENDKALFRNNLIPFGFDLNESYQYGNSFGVVYDNVSTFSFGGELNVDVNRNFTLGLAADYFIYDTKYEAEAWNLPNIKASLFVDYQISDKWFAGASLFYEGEREALSGFQTIDNPLFPSFLNPTQQVTLDGFFDANAHVGYHINDRLSVYAKANNMASQNYQRWLNYPVQGFQALAGATYKFDF</sequence>
<comment type="subcellular location">
    <subcellularLocation>
        <location evidence="1">Cell outer membrane</location>
        <topology evidence="1">Multi-pass membrane protein</topology>
    </subcellularLocation>
</comment>
<comment type="caution">
    <text evidence="8">The sequence shown here is derived from an EMBL/GenBank/DDBJ whole genome shotgun (WGS) entry which is preliminary data.</text>
</comment>
<protein>
    <submittedName>
        <fullName evidence="8">TonB-dependent receptor</fullName>
    </submittedName>
</protein>
<dbReference type="GO" id="GO:0009279">
    <property type="term" value="C:cell outer membrane"/>
    <property type="evidence" value="ECO:0007669"/>
    <property type="project" value="UniProtKB-SubCell"/>
</dbReference>